<organism evidence="2 3">
    <name type="scientific">Bifidobacterium aquikefiri</name>
    <dbReference type="NCBI Taxonomy" id="1653207"/>
    <lineage>
        <taxon>Bacteria</taxon>
        <taxon>Bacillati</taxon>
        <taxon>Actinomycetota</taxon>
        <taxon>Actinomycetes</taxon>
        <taxon>Bifidobacteriales</taxon>
        <taxon>Bifidobacteriaceae</taxon>
        <taxon>Bifidobacterium</taxon>
    </lineage>
</organism>
<accession>A0A261GBB8</accession>
<keyword evidence="3" id="KW-1185">Reference proteome</keyword>
<feature type="transmembrane region" description="Helical" evidence="1">
    <location>
        <begin position="34"/>
        <end position="56"/>
    </location>
</feature>
<dbReference type="AlphaFoldDB" id="A0A261GBB8"/>
<keyword evidence="1" id="KW-0812">Transmembrane</keyword>
<proteinExistence type="predicted"/>
<evidence type="ECO:0000313" key="3">
    <source>
        <dbReference type="Proteomes" id="UP000216451"/>
    </source>
</evidence>
<evidence type="ECO:0000256" key="1">
    <source>
        <dbReference type="SAM" id="Phobius"/>
    </source>
</evidence>
<keyword evidence="1" id="KW-0472">Membrane</keyword>
<keyword evidence="1" id="KW-1133">Transmembrane helix</keyword>
<name>A0A261GBB8_9BIFI</name>
<comment type="caution">
    <text evidence="2">The sequence shown here is derived from an EMBL/GenBank/DDBJ whole genome shotgun (WGS) entry which is preliminary data.</text>
</comment>
<reference evidence="2 3" key="1">
    <citation type="journal article" date="2017" name="BMC Genomics">
        <title>Comparative genomic and phylogenomic analyses of the Bifidobacteriaceae family.</title>
        <authorList>
            <person name="Lugli G.A."/>
            <person name="Milani C."/>
            <person name="Turroni F."/>
            <person name="Duranti S."/>
            <person name="Mancabelli L."/>
            <person name="Mangifesta M."/>
            <person name="Ferrario C."/>
            <person name="Modesto M."/>
            <person name="Mattarelli P."/>
            <person name="Jiri K."/>
            <person name="van Sinderen D."/>
            <person name="Ventura M."/>
        </authorList>
    </citation>
    <scope>NUCLEOTIDE SEQUENCE [LARGE SCALE GENOMIC DNA]</scope>
    <source>
        <strain evidence="2 3">LMG 28769</strain>
    </source>
</reference>
<evidence type="ECO:0000313" key="2">
    <source>
        <dbReference type="EMBL" id="OZG68727.1"/>
    </source>
</evidence>
<gene>
    <name evidence="2" type="ORF">BAQU_0026</name>
</gene>
<dbReference type="EMBL" id="MWXA01000001">
    <property type="protein sequence ID" value="OZG68727.1"/>
    <property type="molecule type" value="Genomic_DNA"/>
</dbReference>
<protein>
    <submittedName>
        <fullName evidence="2">Uncharacterized protein</fullName>
    </submittedName>
</protein>
<sequence length="65" mass="7353">MLFVHISYAQLSTFTHLSGVPYDKVIMSSMMMKLEYVVGFIWQLIGSLFGDIFSGYDSDVAYSTI</sequence>
<dbReference type="Proteomes" id="UP000216451">
    <property type="component" value="Unassembled WGS sequence"/>
</dbReference>